<proteinExistence type="predicted"/>
<reference evidence="2" key="1">
    <citation type="journal article" date="2017" name="Nat. Microbiol.">
        <title>Global analysis of biosynthetic gene clusters reveals vast potential of secondary metabolite production in Penicillium species.</title>
        <authorList>
            <person name="Nielsen J.C."/>
            <person name="Grijseels S."/>
            <person name="Prigent S."/>
            <person name="Ji B."/>
            <person name="Dainat J."/>
            <person name="Nielsen K.F."/>
            <person name="Frisvad J.C."/>
            <person name="Workman M."/>
            <person name="Nielsen J."/>
        </authorList>
    </citation>
    <scope>NUCLEOTIDE SEQUENCE [LARGE SCALE GENOMIC DNA]</scope>
    <source>
        <strain evidence="2">IBT 29525</strain>
    </source>
</reference>
<protein>
    <submittedName>
        <fullName evidence="1">Uncharacterized protein</fullName>
    </submittedName>
</protein>
<name>A0A1V6Q5M4_9EURO</name>
<organism evidence="1 2">
    <name type="scientific">Penicillium solitum</name>
    <dbReference type="NCBI Taxonomy" id="60172"/>
    <lineage>
        <taxon>Eukaryota</taxon>
        <taxon>Fungi</taxon>
        <taxon>Dikarya</taxon>
        <taxon>Ascomycota</taxon>
        <taxon>Pezizomycotina</taxon>
        <taxon>Eurotiomycetes</taxon>
        <taxon>Eurotiomycetidae</taxon>
        <taxon>Eurotiales</taxon>
        <taxon>Aspergillaceae</taxon>
        <taxon>Penicillium</taxon>
    </lineage>
</organism>
<dbReference type="Proteomes" id="UP000191612">
    <property type="component" value="Unassembled WGS sequence"/>
</dbReference>
<keyword evidence="2" id="KW-1185">Reference proteome</keyword>
<sequence length="9" mass="920">MFGGPPSEV</sequence>
<gene>
    <name evidence="1" type="ORF">PENSOL_c127G03616</name>
</gene>
<accession>A0A1V6Q5M4</accession>
<comment type="caution">
    <text evidence="1">The sequence shown here is derived from an EMBL/GenBank/DDBJ whole genome shotgun (WGS) entry which is preliminary data.</text>
</comment>
<dbReference type="EMBL" id="MDYO01000126">
    <property type="protein sequence ID" value="OQD84192.1"/>
    <property type="molecule type" value="Genomic_DNA"/>
</dbReference>
<evidence type="ECO:0000313" key="2">
    <source>
        <dbReference type="Proteomes" id="UP000191612"/>
    </source>
</evidence>
<evidence type="ECO:0000313" key="1">
    <source>
        <dbReference type="EMBL" id="OQD84192.1"/>
    </source>
</evidence>